<dbReference type="Proteomes" id="UP001237642">
    <property type="component" value="Unassembled WGS sequence"/>
</dbReference>
<gene>
    <name evidence="1" type="ORF">POM88_018397</name>
</gene>
<keyword evidence="2" id="KW-1185">Reference proteome</keyword>
<reference evidence="1" key="1">
    <citation type="submission" date="2023-02" db="EMBL/GenBank/DDBJ databases">
        <title>Genome of toxic invasive species Heracleum sosnowskyi carries increased number of genes despite the absence of recent whole-genome duplications.</title>
        <authorList>
            <person name="Schelkunov M."/>
            <person name="Shtratnikova V."/>
            <person name="Makarenko M."/>
            <person name="Klepikova A."/>
            <person name="Omelchenko D."/>
            <person name="Novikova G."/>
            <person name="Obukhova E."/>
            <person name="Bogdanov V."/>
            <person name="Penin A."/>
            <person name="Logacheva M."/>
        </authorList>
    </citation>
    <scope>NUCLEOTIDE SEQUENCE</scope>
    <source>
        <strain evidence="1">Hsosn_3</strain>
        <tissue evidence="1">Leaf</tissue>
    </source>
</reference>
<dbReference type="EMBL" id="JAUIZM010000004">
    <property type="protein sequence ID" value="KAK1390219.1"/>
    <property type="molecule type" value="Genomic_DNA"/>
</dbReference>
<dbReference type="PANTHER" id="PTHR36617">
    <property type="entry name" value="PROTEIN, PUTATIVE-RELATED"/>
    <property type="match status" value="1"/>
</dbReference>
<comment type="caution">
    <text evidence="1">The sequence shown here is derived from an EMBL/GenBank/DDBJ whole genome shotgun (WGS) entry which is preliminary data.</text>
</comment>
<dbReference type="PANTHER" id="PTHR36617:SF16">
    <property type="entry name" value="OS04G0516500 PROTEIN"/>
    <property type="match status" value="1"/>
</dbReference>
<evidence type="ECO:0000313" key="1">
    <source>
        <dbReference type="EMBL" id="KAK1390219.1"/>
    </source>
</evidence>
<reference evidence="1" key="2">
    <citation type="submission" date="2023-05" db="EMBL/GenBank/DDBJ databases">
        <authorList>
            <person name="Schelkunov M.I."/>
        </authorList>
    </citation>
    <scope>NUCLEOTIDE SEQUENCE</scope>
    <source>
        <strain evidence="1">Hsosn_3</strain>
        <tissue evidence="1">Leaf</tissue>
    </source>
</reference>
<sequence>MHLVAWEKLCKPKELGGLGLVSFESKNLALLGKWIGKWHSDRGKCWNIWLREVRSAPFMESQVSIYRSLDVTSVNTLFQAVPCDAGKKLNLSPVSVKINSVDGTKNELNHVAADGNSSSGTFFPLLARKCSHDVLKASKLGIRCQLYSQNFFWKLNNGNKILFWEDYWYDKGALKCIFPKLYSLSNLKEVEVSIFVDLWDCYEHDSNVFWKRKLRSWEFDEMVTLHSIVRTIKLNPSDDILKWTQSKCGYSVKEGVQILQDDSLNNRVDWEVIWKVKVPSKIHILWKLHRNVLPTKNFLFNRIGHSFGPQHLHPM</sequence>
<protein>
    <recommendedName>
        <fullName evidence="3">Reverse transcriptase zinc-binding domain-containing protein</fullName>
    </recommendedName>
</protein>
<organism evidence="1 2">
    <name type="scientific">Heracleum sosnowskyi</name>
    <dbReference type="NCBI Taxonomy" id="360622"/>
    <lineage>
        <taxon>Eukaryota</taxon>
        <taxon>Viridiplantae</taxon>
        <taxon>Streptophyta</taxon>
        <taxon>Embryophyta</taxon>
        <taxon>Tracheophyta</taxon>
        <taxon>Spermatophyta</taxon>
        <taxon>Magnoliopsida</taxon>
        <taxon>eudicotyledons</taxon>
        <taxon>Gunneridae</taxon>
        <taxon>Pentapetalae</taxon>
        <taxon>asterids</taxon>
        <taxon>campanulids</taxon>
        <taxon>Apiales</taxon>
        <taxon>Apiaceae</taxon>
        <taxon>Apioideae</taxon>
        <taxon>apioid superclade</taxon>
        <taxon>Tordylieae</taxon>
        <taxon>Tordyliinae</taxon>
        <taxon>Heracleum</taxon>
    </lineage>
</organism>
<proteinExistence type="predicted"/>
<accession>A0AAD8IQG1</accession>
<dbReference type="AlphaFoldDB" id="A0AAD8IQG1"/>
<name>A0AAD8IQG1_9APIA</name>
<evidence type="ECO:0008006" key="3">
    <source>
        <dbReference type="Google" id="ProtNLM"/>
    </source>
</evidence>
<evidence type="ECO:0000313" key="2">
    <source>
        <dbReference type="Proteomes" id="UP001237642"/>
    </source>
</evidence>